<evidence type="ECO:0000313" key="2">
    <source>
        <dbReference type="EMBL" id="EQD41817.1"/>
    </source>
</evidence>
<accession>T0ZCH9</accession>
<gene>
    <name evidence="2" type="ORF">B1A_16082</name>
</gene>
<organism evidence="2">
    <name type="scientific">mine drainage metagenome</name>
    <dbReference type="NCBI Taxonomy" id="410659"/>
    <lineage>
        <taxon>unclassified sequences</taxon>
        <taxon>metagenomes</taxon>
        <taxon>ecological metagenomes</taxon>
    </lineage>
</organism>
<evidence type="ECO:0000256" key="1">
    <source>
        <dbReference type="SAM" id="MobiDB-lite"/>
    </source>
</evidence>
<reference evidence="2" key="2">
    <citation type="journal article" date="2014" name="ISME J.">
        <title>Microbial stratification in low pH oxic and suboxic macroscopic growths along an acid mine drainage.</title>
        <authorList>
            <person name="Mendez-Garcia C."/>
            <person name="Mesa V."/>
            <person name="Sprenger R.R."/>
            <person name="Richter M."/>
            <person name="Diez M.S."/>
            <person name="Solano J."/>
            <person name="Bargiela R."/>
            <person name="Golyshina O.V."/>
            <person name="Manteca A."/>
            <person name="Ramos J.L."/>
            <person name="Gallego J.R."/>
            <person name="Llorente I."/>
            <person name="Martins Dos Santos V.A."/>
            <person name="Jensen O.N."/>
            <person name="Pelaez A.I."/>
            <person name="Sanchez J."/>
            <person name="Ferrer M."/>
        </authorList>
    </citation>
    <scope>NUCLEOTIDE SEQUENCE</scope>
</reference>
<dbReference type="EMBL" id="AUZX01011823">
    <property type="protein sequence ID" value="EQD41817.1"/>
    <property type="molecule type" value="Genomic_DNA"/>
</dbReference>
<reference evidence="2" key="1">
    <citation type="submission" date="2013-08" db="EMBL/GenBank/DDBJ databases">
        <authorList>
            <person name="Mendez C."/>
            <person name="Richter M."/>
            <person name="Ferrer M."/>
            <person name="Sanchez J."/>
        </authorList>
    </citation>
    <scope>NUCLEOTIDE SEQUENCE</scope>
</reference>
<sequence>MSDSAGVKDVQAGKAAETKSAGDIELSAGDRQKIVTPEYMFFEAPRERAFITGSEAAKEAIR</sequence>
<proteinExistence type="predicted"/>
<feature type="region of interest" description="Disordered" evidence="1">
    <location>
        <begin position="1"/>
        <end position="23"/>
    </location>
</feature>
<dbReference type="AlphaFoldDB" id="T0ZCH9"/>
<protein>
    <submittedName>
        <fullName evidence="2">Pyruvate:ferredoxin oxidoreductase alpha subunit</fullName>
    </submittedName>
</protein>
<comment type="caution">
    <text evidence="2">The sequence shown here is derived from an EMBL/GenBank/DDBJ whole genome shotgun (WGS) entry which is preliminary data.</text>
</comment>
<name>T0ZCH9_9ZZZZ</name>
<keyword evidence="2" id="KW-0670">Pyruvate</keyword>
<feature type="non-terminal residue" evidence="2">
    <location>
        <position position="62"/>
    </location>
</feature>